<proteinExistence type="predicted"/>
<reference evidence="2" key="1">
    <citation type="journal article" date="2013" name="Plasmid">
        <title>Characterisation of a cryptic plasmid from an Antarctic bacterium Pedobacter cryoconitis strain BG5.</title>
        <authorList>
            <person name="Wong C.M."/>
            <person name="Tam H.K."/>
            <person name="Ng W.M."/>
            <person name="Boo S.Y."/>
            <person name="Gonzalez M."/>
        </authorList>
    </citation>
    <scope>NUCLEOTIDE SEQUENCE</scope>
    <source>
        <strain evidence="2">BG5</strain>
        <plasmid evidence="2">pMWHK1</plasmid>
    </source>
</reference>
<sequence>MQSISIKEASEATGKNEKTIRRFCSKPESKPFIEQKGTKLYIDVNYLFASYPPQKDMSKEGVQKVDKEEKYQKMSIDTEFSDLKNKIALYEQEIRLKDQILEEREHRILDLQKAMLLLNPPEEKEQQLKKKKSWWSF</sequence>
<accession>B9VWJ9</accession>
<organism evidence="2">
    <name type="scientific">Pedobacter sp. BG5</name>
    <dbReference type="NCBI Taxonomy" id="524386"/>
    <lineage>
        <taxon>Bacteria</taxon>
        <taxon>Pseudomonadati</taxon>
        <taxon>Bacteroidota</taxon>
        <taxon>Sphingobacteriia</taxon>
        <taxon>Sphingobacteriales</taxon>
        <taxon>Sphingobacteriaceae</taxon>
        <taxon>Pedobacter</taxon>
    </lineage>
</organism>
<evidence type="ECO:0000256" key="1">
    <source>
        <dbReference type="SAM" id="MobiDB-lite"/>
    </source>
</evidence>
<dbReference type="RefSeq" id="WP_012660671.1">
    <property type="nucleotide sequence ID" value="NC_012033.1"/>
</dbReference>
<dbReference type="AlphaFoldDB" id="B9VWJ9"/>
<name>B9VWJ9_9SPHI</name>
<evidence type="ECO:0008006" key="3">
    <source>
        <dbReference type="Google" id="ProtNLM"/>
    </source>
</evidence>
<evidence type="ECO:0000313" key="2">
    <source>
        <dbReference type="EMBL" id="ACM47723.1"/>
    </source>
</evidence>
<feature type="compositionally biased region" description="Basic and acidic residues" evidence="1">
    <location>
        <begin position="8"/>
        <end position="21"/>
    </location>
</feature>
<geneLocation type="plasmid" evidence="2">
    <name>pMWHK1</name>
</geneLocation>
<keyword evidence="2" id="KW-0614">Plasmid</keyword>
<dbReference type="EMBL" id="FJ613505">
    <property type="protein sequence ID" value="ACM47723.1"/>
    <property type="molecule type" value="Genomic_DNA"/>
</dbReference>
<gene>
    <name evidence="2" type="primary">exc1</name>
</gene>
<protein>
    <recommendedName>
        <fullName evidence="3">DNA-binding protein</fullName>
    </recommendedName>
</protein>
<feature type="region of interest" description="Disordered" evidence="1">
    <location>
        <begin position="1"/>
        <end position="21"/>
    </location>
</feature>